<comment type="caution">
    <text evidence="3">The sequence shown here is derived from an EMBL/GenBank/DDBJ whole genome shotgun (WGS) entry which is preliminary data.</text>
</comment>
<evidence type="ECO:0000256" key="1">
    <source>
        <dbReference type="SAM" id="MobiDB-lite"/>
    </source>
</evidence>
<evidence type="ECO:0000313" key="4">
    <source>
        <dbReference type="Proteomes" id="UP001610861"/>
    </source>
</evidence>
<dbReference type="EMBL" id="JBIQWL010000002">
    <property type="protein sequence ID" value="MFH8250243.1"/>
    <property type="molecule type" value="Genomic_DNA"/>
</dbReference>
<name>A0ABW7Q7V5_9MICO</name>
<proteinExistence type="predicted"/>
<protein>
    <recommendedName>
        <fullName evidence="2">TetR transcriptional regulator Rv1219c-like C-terminal domain-containing protein</fullName>
    </recommendedName>
</protein>
<feature type="domain" description="TetR transcriptional regulator Rv1219c-like C-terminal" evidence="2">
    <location>
        <begin position="13"/>
        <end position="79"/>
    </location>
</feature>
<gene>
    <name evidence="3" type="ORF">ACH3VR_07750</name>
</gene>
<feature type="compositionally biased region" description="Basic and acidic residues" evidence="1">
    <location>
        <begin position="109"/>
        <end position="125"/>
    </location>
</feature>
<dbReference type="Pfam" id="PF17933">
    <property type="entry name" value="TetR_C_25"/>
    <property type="match status" value="1"/>
</dbReference>
<keyword evidence="4" id="KW-1185">Reference proteome</keyword>
<sequence length="131" mass="14202">MAGIGVFRARLDHLACLVAEPGPSGEQVFDAFLEDARRMLRDAPADGSVRSMADPDITALLLTASGLAPLILRAHLARPGCRPAVTRGCPTYRDPGTRTIHTGPVQRRCAPDCRDRGAVRPDRPPQRQGRR</sequence>
<dbReference type="InterPro" id="IPR041484">
    <property type="entry name" value="TetR_C_25"/>
</dbReference>
<dbReference type="Gene3D" id="1.10.357.10">
    <property type="entry name" value="Tetracycline Repressor, domain 2"/>
    <property type="match status" value="1"/>
</dbReference>
<evidence type="ECO:0000259" key="2">
    <source>
        <dbReference type="Pfam" id="PF17933"/>
    </source>
</evidence>
<evidence type="ECO:0000313" key="3">
    <source>
        <dbReference type="EMBL" id="MFH8250243.1"/>
    </source>
</evidence>
<feature type="region of interest" description="Disordered" evidence="1">
    <location>
        <begin position="86"/>
        <end position="131"/>
    </location>
</feature>
<dbReference type="RefSeq" id="WP_396640464.1">
    <property type="nucleotide sequence ID" value="NZ_JBIQWL010000002.1"/>
</dbReference>
<organism evidence="3 4">
    <name type="scientific">Microbacterium alkaliflavum</name>
    <dbReference type="NCBI Taxonomy" id="3248839"/>
    <lineage>
        <taxon>Bacteria</taxon>
        <taxon>Bacillati</taxon>
        <taxon>Actinomycetota</taxon>
        <taxon>Actinomycetes</taxon>
        <taxon>Micrococcales</taxon>
        <taxon>Microbacteriaceae</taxon>
        <taxon>Microbacterium</taxon>
    </lineage>
</organism>
<dbReference type="Proteomes" id="UP001610861">
    <property type="component" value="Unassembled WGS sequence"/>
</dbReference>
<accession>A0ABW7Q7V5</accession>
<reference evidence="3 4" key="1">
    <citation type="submission" date="2024-09" db="EMBL/GenBank/DDBJ databases">
        <authorList>
            <person name="Pan X."/>
        </authorList>
    </citation>
    <scope>NUCLEOTIDE SEQUENCE [LARGE SCALE GENOMIC DNA]</scope>
    <source>
        <strain evidence="3 4">B2969</strain>
    </source>
</reference>